<feature type="transmembrane region" description="Helical" evidence="1">
    <location>
        <begin position="177"/>
        <end position="195"/>
    </location>
</feature>
<evidence type="ECO:0000313" key="2">
    <source>
        <dbReference type="EMBL" id="RXS97188.1"/>
    </source>
</evidence>
<dbReference type="AlphaFoldDB" id="A0A4Q1SHW5"/>
<keyword evidence="1" id="KW-1133">Transmembrane helix</keyword>
<feature type="transmembrane region" description="Helical" evidence="1">
    <location>
        <begin position="20"/>
        <end position="37"/>
    </location>
</feature>
<feature type="transmembrane region" description="Helical" evidence="1">
    <location>
        <begin position="215"/>
        <end position="237"/>
    </location>
</feature>
<dbReference type="Proteomes" id="UP000290253">
    <property type="component" value="Unassembled WGS sequence"/>
</dbReference>
<proteinExistence type="predicted"/>
<evidence type="ECO:0000313" key="3">
    <source>
        <dbReference type="Proteomes" id="UP000290253"/>
    </source>
</evidence>
<comment type="caution">
    <text evidence="2">The sequence shown here is derived from an EMBL/GenBank/DDBJ whole genome shotgun (WGS) entry which is preliminary data.</text>
</comment>
<name>A0A4Q1SHW5_9BACT</name>
<gene>
    <name evidence="2" type="ORF">ESZ00_04540</name>
</gene>
<sequence>MPTLRESAAESDTSSLRAVSFAGTFAALSAALLLCRVPEAHPGTVPARALLWIACKYLFAPTAIGLGATWLYFQFAAVEPPRVFRSLVRCLCEAWLFFPAFMLLLWENSPVLLALAPIATVAVTLSLERFLPAPPEPASHPPGQLFAEPPPLPSRSRALYTALALVAATAEVADGDLATAGLILGLTAYLLIRQWSGLMKHRDSPTQRNSQPPGLLRLSASLVLAFLLTLVALLPWMHTASPTLQMSRLLVGPTHDAKNPSASHANMPRFDADGWHAIVLWPYPPKKQKLPPVPHTALLTAAHFSRPLVIPFDGSYRYFQTPGIWRPDRAHTAHASPLNVDIHSIDAEPLFEEAHQLLAQPISTDCCRAIEVVVRNGDNSRGGVVLGLVLRDSTQPEEQLPHPANMLDPRASYAMRQQQNIARTLSLSPEPILSSFPAGFTMKSAPVSETLTFTIPPDARLRRFDEISVVFLPEPSRAESGSKIAVQQFQLIPR</sequence>
<accession>A0A4Q1SHW5</accession>
<dbReference type="OrthoDB" id="127423at2"/>
<reference evidence="2 3" key="1">
    <citation type="journal article" date="2016" name="Int. J. Syst. Evol. Microbiol.">
        <title>Acidipila dinghuensis sp. nov., an acidobacterium isolated from forest soil.</title>
        <authorList>
            <person name="Jiang Y.W."/>
            <person name="Wang J."/>
            <person name="Chen M.H."/>
            <person name="Lv Y.Y."/>
            <person name="Qiu L.H."/>
        </authorList>
    </citation>
    <scope>NUCLEOTIDE SEQUENCE [LARGE SCALE GENOMIC DNA]</scope>
    <source>
        <strain evidence="2 3">DHOF10</strain>
    </source>
</reference>
<feature type="transmembrane region" description="Helical" evidence="1">
    <location>
        <begin position="84"/>
        <end position="105"/>
    </location>
</feature>
<protein>
    <submittedName>
        <fullName evidence="2">Uncharacterized protein</fullName>
    </submittedName>
</protein>
<evidence type="ECO:0000256" key="1">
    <source>
        <dbReference type="SAM" id="Phobius"/>
    </source>
</evidence>
<dbReference type="EMBL" id="SDMK01000001">
    <property type="protein sequence ID" value="RXS97188.1"/>
    <property type="molecule type" value="Genomic_DNA"/>
</dbReference>
<keyword evidence="1" id="KW-0472">Membrane</keyword>
<keyword evidence="3" id="KW-1185">Reference proteome</keyword>
<feature type="transmembrane region" description="Helical" evidence="1">
    <location>
        <begin position="112"/>
        <end position="131"/>
    </location>
</feature>
<organism evidence="2 3">
    <name type="scientific">Silvibacterium dinghuense</name>
    <dbReference type="NCBI Taxonomy" id="1560006"/>
    <lineage>
        <taxon>Bacteria</taxon>
        <taxon>Pseudomonadati</taxon>
        <taxon>Acidobacteriota</taxon>
        <taxon>Terriglobia</taxon>
        <taxon>Terriglobales</taxon>
        <taxon>Acidobacteriaceae</taxon>
        <taxon>Silvibacterium</taxon>
    </lineage>
</organism>
<dbReference type="RefSeq" id="WP_129206968.1">
    <property type="nucleotide sequence ID" value="NZ_BMGU01000001.1"/>
</dbReference>
<keyword evidence="1" id="KW-0812">Transmembrane</keyword>
<feature type="transmembrane region" description="Helical" evidence="1">
    <location>
        <begin position="49"/>
        <end position="72"/>
    </location>
</feature>